<dbReference type="GO" id="GO:0042800">
    <property type="term" value="F:histone H3K4 methyltransferase activity"/>
    <property type="evidence" value="ECO:0007669"/>
    <property type="project" value="TreeGrafter"/>
</dbReference>
<dbReference type="InterPro" id="IPR036397">
    <property type="entry name" value="RNaseH_sf"/>
</dbReference>
<dbReference type="Proteomes" id="UP000499080">
    <property type="component" value="Unassembled WGS sequence"/>
</dbReference>
<dbReference type="InterPro" id="IPR052709">
    <property type="entry name" value="Transposase-MT_Hybrid"/>
</dbReference>
<dbReference type="GO" id="GO:0044547">
    <property type="term" value="F:DNA topoisomerase binding"/>
    <property type="evidence" value="ECO:0007669"/>
    <property type="project" value="TreeGrafter"/>
</dbReference>
<dbReference type="GO" id="GO:0000793">
    <property type="term" value="C:condensed chromosome"/>
    <property type="evidence" value="ECO:0007669"/>
    <property type="project" value="TreeGrafter"/>
</dbReference>
<dbReference type="GO" id="GO:0006303">
    <property type="term" value="P:double-strand break repair via nonhomologous end joining"/>
    <property type="evidence" value="ECO:0007669"/>
    <property type="project" value="TreeGrafter"/>
</dbReference>
<dbReference type="Pfam" id="PF01359">
    <property type="entry name" value="Transposase_1"/>
    <property type="match status" value="1"/>
</dbReference>
<dbReference type="GO" id="GO:0000729">
    <property type="term" value="P:DNA double-strand break processing"/>
    <property type="evidence" value="ECO:0007669"/>
    <property type="project" value="TreeGrafter"/>
</dbReference>
<dbReference type="GO" id="GO:0044774">
    <property type="term" value="P:mitotic DNA integrity checkpoint signaling"/>
    <property type="evidence" value="ECO:0007669"/>
    <property type="project" value="TreeGrafter"/>
</dbReference>
<dbReference type="EMBL" id="BGPR01000051">
    <property type="protein sequence ID" value="GBL86934.1"/>
    <property type="molecule type" value="Genomic_DNA"/>
</dbReference>
<protein>
    <submittedName>
        <fullName evidence="1">Uncharacterized protein</fullName>
    </submittedName>
</protein>
<dbReference type="GO" id="GO:0005634">
    <property type="term" value="C:nucleus"/>
    <property type="evidence" value="ECO:0007669"/>
    <property type="project" value="TreeGrafter"/>
</dbReference>
<evidence type="ECO:0000313" key="2">
    <source>
        <dbReference type="Proteomes" id="UP000499080"/>
    </source>
</evidence>
<accession>A0A4Y2B799</accession>
<dbReference type="GO" id="GO:0046975">
    <property type="term" value="F:histone H3K36 methyltransferase activity"/>
    <property type="evidence" value="ECO:0007669"/>
    <property type="project" value="TreeGrafter"/>
</dbReference>
<dbReference type="GO" id="GO:0003690">
    <property type="term" value="F:double-stranded DNA binding"/>
    <property type="evidence" value="ECO:0007669"/>
    <property type="project" value="TreeGrafter"/>
</dbReference>
<organism evidence="1 2">
    <name type="scientific">Araneus ventricosus</name>
    <name type="common">Orbweaver spider</name>
    <name type="synonym">Epeira ventricosa</name>
    <dbReference type="NCBI Taxonomy" id="182803"/>
    <lineage>
        <taxon>Eukaryota</taxon>
        <taxon>Metazoa</taxon>
        <taxon>Ecdysozoa</taxon>
        <taxon>Arthropoda</taxon>
        <taxon>Chelicerata</taxon>
        <taxon>Arachnida</taxon>
        <taxon>Araneae</taxon>
        <taxon>Araneomorphae</taxon>
        <taxon>Entelegynae</taxon>
        <taxon>Araneoidea</taxon>
        <taxon>Araneidae</taxon>
        <taxon>Araneus</taxon>
    </lineage>
</organism>
<gene>
    <name evidence="1" type="ORF">AVEN_218675_1</name>
</gene>
<evidence type="ECO:0000313" key="1">
    <source>
        <dbReference type="EMBL" id="GBL86934.1"/>
    </source>
</evidence>
<dbReference type="PANTHER" id="PTHR46060">
    <property type="entry name" value="MARINER MOS1 TRANSPOSASE-LIKE PROTEIN"/>
    <property type="match status" value="1"/>
</dbReference>
<dbReference type="OrthoDB" id="616263at2759"/>
<dbReference type="GO" id="GO:0003697">
    <property type="term" value="F:single-stranded DNA binding"/>
    <property type="evidence" value="ECO:0007669"/>
    <property type="project" value="TreeGrafter"/>
</dbReference>
<keyword evidence="2" id="KW-1185">Reference proteome</keyword>
<dbReference type="GO" id="GO:0015074">
    <property type="term" value="P:DNA integration"/>
    <property type="evidence" value="ECO:0007669"/>
    <property type="project" value="TreeGrafter"/>
</dbReference>
<dbReference type="GO" id="GO:0031297">
    <property type="term" value="P:replication fork processing"/>
    <property type="evidence" value="ECO:0007669"/>
    <property type="project" value="TreeGrafter"/>
</dbReference>
<dbReference type="AlphaFoldDB" id="A0A4Y2B799"/>
<proteinExistence type="predicted"/>
<dbReference type="PANTHER" id="PTHR46060:SF2">
    <property type="entry name" value="HISTONE-LYSINE N-METHYLTRANSFERASE SETMAR"/>
    <property type="match status" value="1"/>
</dbReference>
<sequence>MNPTTSTCKLSEELGPSKDTICRAFHKLQKTYKNSREVPFELIPQHGNQRVEIGKTLLENPQDLQFFKCKMACGEKWVHLRNSDHRKQWLDVRQSVEPVAKQGRFEKKFMIYVLRNFQQVIHFEIILQGRSVNSKIYCEQLDRMYASLKSKYPALVNLQQDNATPLT</sequence>
<dbReference type="GO" id="GO:0000014">
    <property type="term" value="F:single-stranded DNA endodeoxyribonuclease activity"/>
    <property type="evidence" value="ECO:0007669"/>
    <property type="project" value="TreeGrafter"/>
</dbReference>
<comment type="caution">
    <text evidence="1">The sequence shown here is derived from an EMBL/GenBank/DDBJ whole genome shotgun (WGS) entry which is preliminary data.</text>
</comment>
<reference evidence="1 2" key="1">
    <citation type="journal article" date="2019" name="Sci. Rep.">
        <title>Orb-weaving spider Araneus ventricosus genome elucidates the spidroin gene catalogue.</title>
        <authorList>
            <person name="Kono N."/>
            <person name="Nakamura H."/>
            <person name="Ohtoshi R."/>
            <person name="Moran D.A.P."/>
            <person name="Shinohara A."/>
            <person name="Yoshida Y."/>
            <person name="Fujiwara M."/>
            <person name="Mori M."/>
            <person name="Tomita M."/>
            <person name="Arakawa K."/>
        </authorList>
    </citation>
    <scope>NUCLEOTIDE SEQUENCE [LARGE SCALE GENOMIC DNA]</scope>
</reference>
<dbReference type="GO" id="GO:0035861">
    <property type="term" value="C:site of double-strand break"/>
    <property type="evidence" value="ECO:0007669"/>
    <property type="project" value="TreeGrafter"/>
</dbReference>
<name>A0A4Y2B799_ARAVE</name>
<dbReference type="InterPro" id="IPR001888">
    <property type="entry name" value="Transposase_1"/>
</dbReference>
<dbReference type="Gene3D" id="3.30.420.10">
    <property type="entry name" value="Ribonuclease H-like superfamily/Ribonuclease H"/>
    <property type="match status" value="1"/>
</dbReference>